<evidence type="ECO:0000313" key="3">
    <source>
        <dbReference type="Proteomes" id="UP000032578"/>
    </source>
</evidence>
<keyword evidence="1" id="KW-1133">Transmembrane helix</keyword>
<name>A0A0D7WBB2_9FLAO</name>
<gene>
    <name evidence="2" type="ORF">PW52_04960</name>
</gene>
<accession>A0A0D7WBB2</accession>
<evidence type="ECO:0000313" key="2">
    <source>
        <dbReference type="EMBL" id="KJD35978.1"/>
    </source>
</evidence>
<dbReference type="RefSeq" id="WP_044631837.1">
    <property type="nucleotide sequence ID" value="NZ_JTDW01000004.1"/>
</dbReference>
<dbReference type="PATRIC" id="fig|1435349.4.peg.1942"/>
<dbReference type="OrthoDB" id="9808066at2"/>
<sequence>MHNDIIVLQPNGGNAHGERPIIRSEDGHSIVLKTDMDFNLFYHPSNPDWMEVLFRKMRAVCKEPASVLINLMFAITAGVEFIFFKKKVQL</sequence>
<proteinExistence type="predicted"/>
<keyword evidence="3" id="KW-1185">Reference proteome</keyword>
<dbReference type="AlphaFoldDB" id="A0A0D7WBB2"/>
<dbReference type="STRING" id="1435349.PW52_04960"/>
<reference evidence="2 3" key="1">
    <citation type="submission" date="2014-11" db="EMBL/GenBank/DDBJ databases">
        <title>Tamlana sedimentorum sp. nov., isolated from shallow sand sediments of the Sea of Japan.</title>
        <authorList>
            <person name="Romanenko L.A."/>
        </authorList>
    </citation>
    <scope>NUCLEOTIDE SEQUENCE [LARGE SCALE GENOMIC DNA]</scope>
    <source>
        <strain evidence="2 3">JCM 19808</strain>
    </source>
</reference>
<comment type="caution">
    <text evidence="2">The sequence shown here is derived from an EMBL/GenBank/DDBJ whole genome shotgun (WGS) entry which is preliminary data.</text>
</comment>
<protein>
    <submittedName>
        <fullName evidence="2">Uncharacterized protein</fullName>
    </submittedName>
</protein>
<feature type="transmembrane region" description="Helical" evidence="1">
    <location>
        <begin position="65"/>
        <end position="84"/>
    </location>
</feature>
<organism evidence="2 3">
    <name type="scientific">Neotamlana sedimentorum</name>
    <dbReference type="NCBI Taxonomy" id="1435349"/>
    <lineage>
        <taxon>Bacteria</taxon>
        <taxon>Pseudomonadati</taxon>
        <taxon>Bacteroidota</taxon>
        <taxon>Flavobacteriia</taxon>
        <taxon>Flavobacteriales</taxon>
        <taxon>Flavobacteriaceae</taxon>
        <taxon>Neotamlana</taxon>
    </lineage>
</organism>
<dbReference type="EMBL" id="JTDW01000004">
    <property type="protein sequence ID" value="KJD35978.1"/>
    <property type="molecule type" value="Genomic_DNA"/>
</dbReference>
<keyword evidence="1" id="KW-0472">Membrane</keyword>
<keyword evidence="1" id="KW-0812">Transmembrane</keyword>
<dbReference type="Proteomes" id="UP000032578">
    <property type="component" value="Unassembled WGS sequence"/>
</dbReference>
<evidence type="ECO:0000256" key="1">
    <source>
        <dbReference type="SAM" id="Phobius"/>
    </source>
</evidence>